<dbReference type="EMBL" id="PZZZ01000001">
    <property type="protein sequence ID" value="PTM98692.1"/>
    <property type="molecule type" value="Genomic_DNA"/>
</dbReference>
<dbReference type="GO" id="GO:0016763">
    <property type="term" value="F:pentosyltransferase activity"/>
    <property type="evidence" value="ECO:0007669"/>
    <property type="project" value="TreeGrafter"/>
</dbReference>
<name>A0A2T5BI89_MYCDI</name>
<dbReference type="PANTHER" id="PTHR33908">
    <property type="entry name" value="MANNOSYLTRANSFERASE YKCB-RELATED"/>
    <property type="match status" value="1"/>
</dbReference>
<dbReference type="OrthoDB" id="9153955at2"/>
<evidence type="ECO:0000256" key="3">
    <source>
        <dbReference type="ARBA" id="ARBA00022676"/>
    </source>
</evidence>
<keyword evidence="11" id="KW-1185">Reference proteome</keyword>
<keyword evidence="4 10" id="KW-0808">Transferase</keyword>
<keyword evidence="2" id="KW-1003">Cell membrane</keyword>
<dbReference type="GO" id="GO:0009103">
    <property type="term" value="P:lipopolysaccharide biosynthetic process"/>
    <property type="evidence" value="ECO:0007669"/>
    <property type="project" value="UniProtKB-ARBA"/>
</dbReference>
<evidence type="ECO:0000256" key="8">
    <source>
        <dbReference type="SAM" id="Phobius"/>
    </source>
</evidence>
<feature type="transmembrane region" description="Helical" evidence="8">
    <location>
        <begin position="199"/>
        <end position="218"/>
    </location>
</feature>
<evidence type="ECO:0000256" key="2">
    <source>
        <dbReference type="ARBA" id="ARBA00022475"/>
    </source>
</evidence>
<accession>A0A2T5BI89</accession>
<evidence type="ECO:0000256" key="5">
    <source>
        <dbReference type="ARBA" id="ARBA00022692"/>
    </source>
</evidence>
<keyword evidence="7 8" id="KW-0472">Membrane</keyword>
<gene>
    <name evidence="10" type="ORF">C7449_101357</name>
</gene>
<keyword evidence="6 8" id="KW-1133">Transmembrane helix</keyword>
<dbReference type="InterPro" id="IPR050297">
    <property type="entry name" value="LipidA_mod_glycosyltrf_83"/>
</dbReference>
<proteinExistence type="predicted"/>
<dbReference type="Pfam" id="PF13231">
    <property type="entry name" value="PMT_2"/>
    <property type="match status" value="1"/>
</dbReference>
<evidence type="ECO:0000256" key="7">
    <source>
        <dbReference type="ARBA" id="ARBA00023136"/>
    </source>
</evidence>
<feature type="transmembrane region" description="Helical" evidence="8">
    <location>
        <begin position="174"/>
        <end position="190"/>
    </location>
</feature>
<dbReference type="AlphaFoldDB" id="A0A2T5BI89"/>
<keyword evidence="5 8" id="KW-0812">Transmembrane</keyword>
<dbReference type="RefSeq" id="WP_108001048.1">
    <property type="nucleotide sequence ID" value="NZ_JBHEEX010000006.1"/>
</dbReference>
<evidence type="ECO:0000256" key="6">
    <source>
        <dbReference type="ARBA" id="ARBA00022989"/>
    </source>
</evidence>
<dbReference type="GO" id="GO:0005886">
    <property type="term" value="C:plasma membrane"/>
    <property type="evidence" value="ECO:0007669"/>
    <property type="project" value="UniProtKB-SubCell"/>
</dbReference>
<feature type="transmembrane region" description="Helical" evidence="8">
    <location>
        <begin position="127"/>
        <end position="145"/>
    </location>
</feature>
<feature type="transmembrane region" description="Helical" evidence="8">
    <location>
        <begin position="344"/>
        <end position="365"/>
    </location>
</feature>
<feature type="transmembrane region" description="Helical" evidence="8">
    <location>
        <begin position="65"/>
        <end position="92"/>
    </location>
</feature>
<evidence type="ECO:0000256" key="1">
    <source>
        <dbReference type="ARBA" id="ARBA00004651"/>
    </source>
</evidence>
<dbReference type="PANTHER" id="PTHR33908:SF11">
    <property type="entry name" value="MEMBRANE PROTEIN"/>
    <property type="match status" value="1"/>
</dbReference>
<protein>
    <submittedName>
        <fullName evidence="10">Dolichyl-phosphate-mannose-protein mannosyltransferase</fullName>
    </submittedName>
</protein>
<reference evidence="10 11" key="1">
    <citation type="submission" date="2018-04" db="EMBL/GenBank/DDBJ databases">
        <title>Genomic Encyclopedia of Type Strains, Phase IV (KMG-IV): sequencing the most valuable type-strain genomes for metagenomic binning, comparative biology and taxonomic classification.</title>
        <authorList>
            <person name="Goeker M."/>
        </authorList>
    </citation>
    <scope>NUCLEOTIDE SEQUENCE [LARGE SCALE GENOMIC DNA]</scope>
    <source>
        <strain evidence="10 11">DSM 7138</strain>
    </source>
</reference>
<feature type="transmembrane region" description="Helical" evidence="8">
    <location>
        <begin position="290"/>
        <end position="308"/>
    </location>
</feature>
<sequence length="501" mass="54228">MSRFLRSSPNAVLLLLAGYFLLNLLVRMALPDSLERDEAQQILLSQWLATGYDTQPPFYNWVQYAVIQITGPSVFAISLLKNLVLFSAYLTYSLAARTVLKSRDLAIVATLSLLTIPQIAFEAQRDLTHTVAVVFAAALFLYGFLRTLAAPSAASYLLTGIAIGVGMISKYNFALLPASALLAVLFDQGWRQRVFDRRLLLTIAASVAIVAPHALWLVDNLDLATNGTMTKLGEDSTGLSSQIVGGLASLVLAAVSFSAVTIVVFAAVFRSRLRKSLSHGNRWTALIERMVVIFLLALVLLVVFGGAAHIKDRWLTPLLLVLPLYLCLKLEAAGAIDELHLKRLLPIPLLIMVAVPVILFGRVAAAGLTGDYQKLNVPYAGFASHVREGDYVAPAAILTTETHLAGNLRLQFPGVPVVAEPYSAVAPHPVLSRQAPLLLVWRSKEGAKPAVPADLMSFATNFASGAAAEEPSVQAISLPYHHGTAEDRYSFGYAWLYPKAD</sequence>
<dbReference type="InterPro" id="IPR038731">
    <property type="entry name" value="RgtA/B/C-like"/>
</dbReference>
<dbReference type="Proteomes" id="UP000241247">
    <property type="component" value="Unassembled WGS sequence"/>
</dbReference>
<evidence type="ECO:0000256" key="4">
    <source>
        <dbReference type="ARBA" id="ARBA00022679"/>
    </source>
</evidence>
<evidence type="ECO:0000259" key="9">
    <source>
        <dbReference type="Pfam" id="PF13231"/>
    </source>
</evidence>
<evidence type="ECO:0000313" key="10">
    <source>
        <dbReference type="EMBL" id="PTM98692.1"/>
    </source>
</evidence>
<keyword evidence="3 10" id="KW-0328">Glycosyltransferase</keyword>
<feature type="transmembrane region" description="Helical" evidence="8">
    <location>
        <begin position="243"/>
        <end position="269"/>
    </location>
</feature>
<feature type="domain" description="Glycosyltransferase RgtA/B/C/D-like" evidence="9">
    <location>
        <begin position="55"/>
        <end position="216"/>
    </location>
</feature>
<comment type="subcellular location">
    <subcellularLocation>
        <location evidence="1">Cell membrane</location>
        <topology evidence="1">Multi-pass membrane protein</topology>
    </subcellularLocation>
</comment>
<comment type="caution">
    <text evidence="10">The sequence shown here is derived from an EMBL/GenBank/DDBJ whole genome shotgun (WGS) entry which is preliminary data.</text>
</comment>
<organism evidence="10 11">
    <name type="scientific">Mycoplana dimorpha</name>
    <dbReference type="NCBI Taxonomy" id="28320"/>
    <lineage>
        <taxon>Bacteria</taxon>
        <taxon>Pseudomonadati</taxon>
        <taxon>Pseudomonadota</taxon>
        <taxon>Alphaproteobacteria</taxon>
        <taxon>Hyphomicrobiales</taxon>
        <taxon>Rhizobiaceae</taxon>
        <taxon>Mycoplana</taxon>
    </lineage>
</organism>
<evidence type="ECO:0000313" key="11">
    <source>
        <dbReference type="Proteomes" id="UP000241247"/>
    </source>
</evidence>